<keyword evidence="3" id="KW-1185">Reference proteome</keyword>
<sequence>MCQETYPRYECETCTLLSLSSEPSSKTKCPVAPGDFGSCARREQPIDSATIEPELQSDEHRPAAPDTQNTPTTSASSTAPTVATKDGISKLYADQPIPKCQRCVDEDKRDAVQITGSWKRRGPPSPSDMEWNAYVRNYWKWSKENQGFYHVDSDTGEVVEYPEHFD</sequence>
<proteinExistence type="predicted"/>
<gene>
    <name evidence="2" type="ORF">MKZ38_010461</name>
</gene>
<name>A0AAD5RFX4_9PEZI</name>
<dbReference type="AlphaFoldDB" id="A0AAD5RFX4"/>
<feature type="compositionally biased region" description="Low complexity" evidence="1">
    <location>
        <begin position="70"/>
        <end position="84"/>
    </location>
</feature>
<reference evidence="2" key="1">
    <citation type="submission" date="2022-07" db="EMBL/GenBank/DDBJ databases">
        <title>Draft genome sequence of Zalerion maritima ATCC 34329, a (micro)plastics degrading marine fungus.</title>
        <authorList>
            <person name="Paco A."/>
            <person name="Goncalves M.F.M."/>
            <person name="Rocha-Santos T.A.P."/>
            <person name="Alves A."/>
        </authorList>
    </citation>
    <scope>NUCLEOTIDE SEQUENCE</scope>
    <source>
        <strain evidence="2">ATCC 34329</strain>
    </source>
</reference>
<protein>
    <submittedName>
        <fullName evidence="2">Uncharacterized protein</fullName>
    </submittedName>
</protein>
<evidence type="ECO:0000313" key="2">
    <source>
        <dbReference type="EMBL" id="KAJ2891979.1"/>
    </source>
</evidence>
<accession>A0AAD5RFX4</accession>
<comment type="caution">
    <text evidence="2">The sequence shown here is derived from an EMBL/GenBank/DDBJ whole genome shotgun (WGS) entry which is preliminary data.</text>
</comment>
<organism evidence="2 3">
    <name type="scientific">Zalerion maritima</name>
    <dbReference type="NCBI Taxonomy" id="339359"/>
    <lineage>
        <taxon>Eukaryota</taxon>
        <taxon>Fungi</taxon>
        <taxon>Dikarya</taxon>
        <taxon>Ascomycota</taxon>
        <taxon>Pezizomycotina</taxon>
        <taxon>Sordariomycetes</taxon>
        <taxon>Lulworthiomycetidae</taxon>
        <taxon>Lulworthiales</taxon>
        <taxon>Lulworthiaceae</taxon>
        <taxon>Zalerion</taxon>
    </lineage>
</organism>
<dbReference type="EMBL" id="JAKWBI020000926">
    <property type="protein sequence ID" value="KAJ2891979.1"/>
    <property type="molecule type" value="Genomic_DNA"/>
</dbReference>
<evidence type="ECO:0000256" key="1">
    <source>
        <dbReference type="SAM" id="MobiDB-lite"/>
    </source>
</evidence>
<feature type="region of interest" description="Disordered" evidence="1">
    <location>
        <begin position="40"/>
        <end position="90"/>
    </location>
</feature>
<dbReference type="Proteomes" id="UP001201980">
    <property type="component" value="Unassembled WGS sequence"/>
</dbReference>
<evidence type="ECO:0000313" key="3">
    <source>
        <dbReference type="Proteomes" id="UP001201980"/>
    </source>
</evidence>